<dbReference type="AlphaFoldDB" id="A0A1M5NRP6"/>
<proteinExistence type="predicted"/>
<gene>
    <name evidence="2" type="ORF">SAMN04488044_1614</name>
</gene>
<evidence type="ECO:0000313" key="2">
    <source>
        <dbReference type="EMBL" id="SHG92221.1"/>
    </source>
</evidence>
<evidence type="ECO:0000313" key="3">
    <source>
        <dbReference type="Proteomes" id="UP000184211"/>
    </source>
</evidence>
<protein>
    <recommendedName>
        <fullName evidence="1">YdhG-like domain-containing protein</fullName>
    </recommendedName>
</protein>
<dbReference type="STRING" id="870908.SAMN04488044_1614"/>
<dbReference type="Proteomes" id="UP000184211">
    <property type="component" value="Unassembled WGS sequence"/>
</dbReference>
<keyword evidence="3" id="KW-1185">Reference proteome</keyword>
<dbReference type="Pfam" id="PF08818">
    <property type="entry name" value="DUF1801"/>
    <property type="match status" value="1"/>
</dbReference>
<feature type="domain" description="YdhG-like" evidence="1">
    <location>
        <begin position="20"/>
        <end position="126"/>
    </location>
</feature>
<sequence length="131" mass="14880">MHFEDPDIATVFNAYPPDVQEGLLRLRALVFEVAAETPEIGSLKEVLRWGQPSYVTPDKKAATTLRLGPHKAARFALFAHCQSRVIADYAARYPGWDRIDGNRAVLFERADEIEPFRLRSLIKDALTYHLV</sequence>
<dbReference type="EMBL" id="FQWM01000002">
    <property type="protein sequence ID" value="SHG92221.1"/>
    <property type="molecule type" value="Genomic_DNA"/>
</dbReference>
<reference evidence="3" key="1">
    <citation type="submission" date="2016-11" db="EMBL/GenBank/DDBJ databases">
        <authorList>
            <person name="Varghese N."/>
            <person name="Submissions S."/>
        </authorList>
    </citation>
    <scope>NUCLEOTIDE SEQUENCE [LARGE SCALE GENOMIC DNA]</scope>
    <source>
        <strain evidence="3">DSM 28223</strain>
    </source>
</reference>
<dbReference type="SUPFAM" id="SSF159888">
    <property type="entry name" value="YdhG-like"/>
    <property type="match status" value="1"/>
</dbReference>
<organism evidence="2 3">
    <name type="scientific">Cognatishimia maritima</name>
    <dbReference type="NCBI Taxonomy" id="870908"/>
    <lineage>
        <taxon>Bacteria</taxon>
        <taxon>Pseudomonadati</taxon>
        <taxon>Pseudomonadota</taxon>
        <taxon>Alphaproteobacteria</taxon>
        <taxon>Rhodobacterales</taxon>
        <taxon>Paracoccaceae</taxon>
        <taxon>Cognatishimia</taxon>
    </lineage>
</organism>
<accession>A0A1M5NRP6</accession>
<evidence type="ECO:0000259" key="1">
    <source>
        <dbReference type="Pfam" id="PF08818"/>
    </source>
</evidence>
<dbReference type="InterPro" id="IPR014922">
    <property type="entry name" value="YdhG-like"/>
</dbReference>
<name>A0A1M5NRP6_9RHOB</name>